<dbReference type="PANTHER" id="PTHR33254">
    <property type="entry name" value="4-HYDROXY-4-METHYL-2-OXOGLUTARATE ALDOLASE 3-RELATED"/>
    <property type="match status" value="1"/>
</dbReference>
<feature type="binding site" evidence="5">
    <location>
        <begin position="90"/>
        <end position="93"/>
    </location>
    <ligand>
        <name>substrate</name>
    </ligand>
</feature>
<dbReference type="Pfam" id="PF03737">
    <property type="entry name" value="RraA-like"/>
    <property type="match status" value="1"/>
</dbReference>
<feature type="binding site" evidence="5">
    <location>
        <position position="112"/>
    </location>
    <ligand>
        <name>substrate</name>
    </ligand>
</feature>
<dbReference type="Gene3D" id="3.50.30.40">
    <property type="entry name" value="Ribonuclease E inhibitor RraA/RraA-like"/>
    <property type="match status" value="1"/>
</dbReference>
<accession>A0A5E5BF56</accession>
<dbReference type="CDD" id="cd16841">
    <property type="entry name" value="RraA_family"/>
    <property type="match status" value="1"/>
</dbReference>
<evidence type="ECO:0000313" key="6">
    <source>
        <dbReference type="EMBL" id="VVE83722.1"/>
    </source>
</evidence>
<dbReference type="AlphaFoldDB" id="A0A5E5BF56"/>
<evidence type="ECO:0000256" key="3">
    <source>
        <dbReference type="ARBA" id="ARBA00029596"/>
    </source>
</evidence>
<name>A0A5E5BF56_9BURK</name>
<proteinExistence type="predicted"/>
<dbReference type="RefSeq" id="WP_150810743.1">
    <property type="nucleotide sequence ID" value="NZ_CABPSR010000014.1"/>
</dbReference>
<evidence type="ECO:0000256" key="1">
    <source>
        <dbReference type="ARBA" id="ARBA00001968"/>
    </source>
</evidence>
<comment type="cofactor">
    <cofactor evidence="1">
        <name>a divalent metal cation</name>
        <dbReference type="ChEBI" id="CHEBI:60240"/>
    </cofactor>
</comment>
<evidence type="ECO:0000256" key="2">
    <source>
        <dbReference type="ARBA" id="ARBA00016549"/>
    </source>
</evidence>
<dbReference type="InterPro" id="IPR036704">
    <property type="entry name" value="RraA/RraA-like_sf"/>
</dbReference>
<dbReference type="PANTHER" id="PTHR33254:SF4">
    <property type="entry name" value="4-HYDROXY-4-METHYL-2-OXOGLUTARATE ALDOLASE 3-RELATED"/>
    <property type="match status" value="1"/>
</dbReference>
<organism evidence="6 7">
    <name type="scientific">Pandoraea sputorum</name>
    <dbReference type="NCBI Taxonomy" id="93222"/>
    <lineage>
        <taxon>Bacteria</taxon>
        <taxon>Pseudomonadati</taxon>
        <taxon>Pseudomonadota</taxon>
        <taxon>Betaproteobacteria</taxon>
        <taxon>Burkholderiales</taxon>
        <taxon>Burkholderiaceae</taxon>
        <taxon>Pandoraea</taxon>
    </lineage>
</organism>
<gene>
    <name evidence="6" type="ORF">PSP31121_04427</name>
</gene>
<feature type="binding site" evidence="5">
    <location>
        <position position="113"/>
    </location>
    <ligand>
        <name>Mg(2+)</name>
        <dbReference type="ChEBI" id="CHEBI:18420"/>
    </ligand>
</feature>
<keyword evidence="5" id="KW-0460">Magnesium</keyword>
<protein>
    <recommendedName>
        <fullName evidence="2">Putative 4-hydroxy-4-methyl-2-oxoglutarate aldolase</fullName>
    </recommendedName>
    <alternativeName>
        <fullName evidence="3">Regulator of ribonuclease activity homolog</fullName>
    </alternativeName>
    <alternativeName>
        <fullName evidence="4">RraA-like protein</fullName>
    </alternativeName>
</protein>
<dbReference type="SUPFAM" id="SSF89562">
    <property type="entry name" value="RraA-like"/>
    <property type="match status" value="1"/>
</dbReference>
<dbReference type="InterPro" id="IPR005493">
    <property type="entry name" value="RraA/RraA-like"/>
</dbReference>
<comment type="cofactor">
    <cofactor evidence="5">
        <name>Mg(2+)</name>
        <dbReference type="ChEBI" id="CHEBI:18420"/>
    </cofactor>
</comment>
<dbReference type="GO" id="GO:0046872">
    <property type="term" value="F:metal ion binding"/>
    <property type="evidence" value="ECO:0007669"/>
    <property type="project" value="UniProtKB-KW"/>
</dbReference>
<evidence type="ECO:0000256" key="5">
    <source>
        <dbReference type="PIRSR" id="PIRSR605493-1"/>
    </source>
</evidence>
<reference evidence="6 7" key="1">
    <citation type="submission" date="2019-08" db="EMBL/GenBank/DDBJ databases">
        <authorList>
            <person name="Peeters C."/>
        </authorList>
    </citation>
    <scope>NUCLEOTIDE SEQUENCE [LARGE SCALE GENOMIC DNA]</scope>
    <source>
        <strain evidence="6 7">LMG 31121</strain>
    </source>
</reference>
<dbReference type="Proteomes" id="UP000335538">
    <property type="component" value="Unassembled WGS sequence"/>
</dbReference>
<evidence type="ECO:0000313" key="7">
    <source>
        <dbReference type="Proteomes" id="UP000335538"/>
    </source>
</evidence>
<dbReference type="EMBL" id="CABPSR010000014">
    <property type="protein sequence ID" value="VVE83722.1"/>
    <property type="molecule type" value="Genomic_DNA"/>
</dbReference>
<keyword evidence="5" id="KW-0479">Metal-binding</keyword>
<evidence type="ECO:0000256" key="4">
    <source>
        <dbReference type="ARBA" id="ARBA00030169"/>
    </source>
</evidence>
<sequence length="219" mass="23607">MTQQDKNVERAAALDTATLSDALDRLGIAGQCHLVKPRDSAYRMTGRAYTLQYGPASTPPGTVGDYIDDIPPGTVLVLDNGGREDCTVWGDILTEIAHRRGIAGTVIDGVCRDVSLALELGYPLFSRGNWMRTGKDRVQVESVGVPVNIGNARVNPGDILRGDADGVIVIPAEHEAAVLDAAEAIDAAERHIREAVRGGKRLDDARKDLGYHQLQTRTR</sequence>